<sequence>MLTRISSFHIGDQLQQFNVQALAPTMCCGGFNLRKGRARVPANMAGYHMMINDFFHYTLNMFQGRNKWLGGWTPWHTQDKSEELLEEALGLLYKALEFP</sequence>
<protein>
    <submittedName>
        <fullName evidence="1">Unplaced genomic scaffold SPHSTscaffold_243, whole genome shotgun sequence</fullName>
    </submittedName>
</protein>
<dbReference type="AlphaFoldDB" id="A0A0C9UGA3"/>
<reference evidence="1 2" key="1">
    <citation type="submission" date="2014-06" db="EMBL/GenBank/DDBJ databases">
        <title>Evolutionary Origins and Diversification of the Mycorrhizal Mutualists.</title>
        <authorList>
            <consortium name="DOE Joint Genome Institute"/>
            <consortium name="Mycorrhizal Genomics Consortium"/>
            <person name="Kohler A."/>
            <person name="Kuo A."/>
            <person name="Nagy L.G."/>
            <person name="Floudas D."/>
            <person name="Copeland A."/>
            <person name="Barry K.W."/>
            <person name="Cichocki N."/>
            <person name="Veneault-Fourrey C."/>
            <person name="LaButti K."/>
            <person name="Lindquist E.A."/>
            <person name="Lipzen A."/>
            <person name="Lundell T."/>
            <person name="Morin E."/>
            <person name="Murat C."/>
            <person name="Riley R."/>
            <person name="Ohm R."/>
            <person name="Sun H."/>
            <person name="Tunlid A."/>
            <person name="Henrissat B."/>
            <person name="Grigoriev I.V."/>
            <person name="Hibbett D.S."/>
            <person name="Martin F."/>
        </authorList>
    </citation>
    <scope>NUCLEOTIDE SEQUENCE [LARGE SCALE GENOMIC DNA]</scope>
    <source>
        <strain evidence="1 2">SS14</strain>
    </source>
</reference>
<name>A0A0C9UGA3_SPHS4</name>
<dbReference type="HOGENOM" id="CLU_2321856_0_0_1"/>
<organism evidence="1 2">
    <name type="scientific">Sphaerobolus stellatus (strain SS14)</name>
    <dbReference type="NCBI Taxonomy" id="990650"/>
    <lineage>
        <taxon>Eukaryota</taxon>
        <taxon>Fungi</taxon>
        <taxon>Dikarya</taxon>
        <taxon>Basidiomycota</taxon>
        <taxon>Agaricomycotina</taxon>
        <taxon>Agaricomycetes</taxon>
        <taxon>Phallomycetidae</taxon>
        <taxon>Geastrales</taxon>
        <taxon>Sphaerobolaceae</taxon>
        <taxon>Sphaerobolus</taxon>
    </lineage>
</organism>
<evidence type="ECO:0000313" key="1">
    <source>
        <dbReference type="EMBL" id="KIJ28002.1"/>
    </source>
</evidence>
<accession>A0A0C9UGA3</accession>
<keyword evidence="2" id="KW-1185">Reference proteome</keyword>
<gene>
    <name evidence="1" type="ORF">M422DRAFT_784668</name>
</gene>
<dbReference type="Proteomes" id="UP000054279">
    <property type="component" value="Unassembled WGS sequence"/>
</dbReference>
<proteinExistence type="predicted"/>
<evidence type="ECO:0000313" key="2">
    <source>
        <dbReference type="Proteomes" id="UP000054279"/>
    </source>
</evidence>
<dbReference type="EMBL" id="KN837318">
    <property type="protein sequence ID" value="KIJ28002.1"/>
    <property type="molecule type" value="Genomic_DNA"/>
</dbReference>